<evidence type="ECO:0000256" key="5">
    <source>
        <dbReference type="SAM" id="MobiDB-lite"/>
    </source>
</evidence>
<dbReference type="InterPro" id="IPR044159">
    <property type="entry name" value="IQM"/>
</dbReference>
<protein>
    <submittedName>
        <fullName evidence="6">Uncharacterized protein</fullName>
    </submittedName>
</protein>
<evidence type="ECO:0000313" key="6">
    <source>
        <dbReference type="EMBL" id="KAH7565511.1"/>
    </source>
</evidence>
<feature type="region of interest" description="Disordered" evidence="5">
    <location>
        <begin position="465"/>
        <end position="503"/>
    </location>
</feature>
<dbReference type="PROSITE" id="PS50096">
    <property type="entry name" value="IQ"/>
    <property type="match status" value="1"/>
</dbReference>
<gene>
    <name evidence="6" type="ORF">JRO89_XS09G0220300</name>
</gene>
<dbReference type="PANTHER" id="PTHR31250">
    <property type="entry name" value="IQ DOMAIN-CONTAINING PROTEIN IQM3"/>
    <property type="match status" value="1"/>
</dbReference>
<feature type="region of interest" description="Disordered" evidence="5">
    <location>
        <begin position="348"/>
        <end position="381"/>
    </location>
</feature>
<proteinExistence type="predicted"/>
<dbReference type="PANTHER" id="PTHR31250:SF39">
    <property type="entry name" value="IQ DOMAIN-CONTAINING PROTEIN IQM1-LIKE"/>
    <property type="match status" value="1"/>
</dbReference>
<sequence length="527" mass="59595">MVDVRSVKYNFESSKEDVNTPLRTMSFKKRQLACSSQDIDHHEHENSMILIKDSVMLFKSRKLGDHLEEKEPAAASLDPARPELSDQLHHGAATKLQKFYKSYRTRRNLADCAVAVEELWWKGLDFAALSRSSVSFFNSNKSETAISRWARARVGKGLSKDEKAQKLALTHWLEAIDPRHRYGHNLHKYYDVWFASDSIQPFFYWLDIGDGKEVTLEKCPRTKLQQECIKYLGPKEREAYEVVMEKGKLVYKQSRVCVDTYTPKDSKWMFVLGTSRNLYVGEKKKGLFHHSSFLSGAATIASGRLVAQNGILEAIWSYSGHYRPTEENFIEFCNFLEDYHIDLTDVKKTPTDDDIPPLPKSIPDQEKTSSSTTTTTLPNNEEAIEAKALEENGDDEKRNTTHNIVEEDHLHHHHQEEEELQQVCVGLTMPHKWSTGAGPRISCVGDYPPELKFHALEQVNLSPKTSSSSLIKPHHHGASPLIPVRSCGGGPIPSSPRPSPKIHLSPSPRRLICINGSLASPKTIACL</sequence>
<comment type="subcellular location">
    <subcellularLocation>
        <location evidence="2">Cytoplasm</location>
    </subcellularLocation>
    <subcellularLocation>
        <location evidence="1">Nucleus</location>
    </subcellularLocation>
</comment>
<keyword evidence="3" id="KW-0963">Cytoplasm</keyword>
<name>A0ABQ8HMC5_9ROSI</name>
<evidence type="ECO:0000256" key="1">
    <source>
        <dbReference type="ARBA" id="ARBA00004123"/>
    </source>
</evidence>
<evidence type="ECO:0000256" key="4">
    <source>
        <dbReference type="ARBA" id="ARBA00023242"/>
    </source>
</evidence>
<evidence type="ECO:0000256" key="3">
    <source>
        <dbReference type="ARBA" id="ARBA00022490"/>
    </source>
</evidence>
<keyword evidence="7" id="KW-1185">Reference proteome</keyword>
<keyword evidence="4" id="KW-0539">Nucleus</keyword>
<accession>A0ABQ8HMC5</accession>
<evidence type="ECO:0000256" key="2">
    <source>
        <dbReference type="ARBA" id="ARBA00004496"/>
    </source>
</evidence>
<dbReference type="Proteomes" id="UP000827721">
    <property type="component" value="Unassembled WGS sequence"/>
</dbReference>
<evidence type="ECO:0000313" key="7">
    <source>
        <dbReference type="Proteomes" id="UP000827721"/>
    </source>
</evidence>
<reference evidence="6 7" key="1">
    <citation type="submission" date="2021-02" db="EMBL/GenBank/DDBJ databases">
        <title>Plant Genome Project.</title>
        <authorList>
            <person name="Zhang R.-G."/>
        </authorList>
    </citation>
    <scope>NUCLEOTIDE SEQUENCE [LARGE SCALE GENOMIC DNA]</scope>
    <source>
        <tissue evidence="6">Leaves</tissue>
    </source>
</reference>
<organism evidence="6 7">
    <name type="scientific">Xanthoceras sorbifolium</name>
    <dbReference type="NCBI Taxonomy" id="99658"/>
    <lineage>
        <taxon>Eukaryota</taxon>
        <taxon>Viridiplantae</taxon>
        <taxon>Streptophyta</taxon>
        <taxon>Embryophyta</taxon>
        <taxon>Tracheophyta</taxon>
        <taxon>Spermatophyta</taxon>
        <taxon>Magnoliopsida</taxon>
        <taxon>eudicotyledons</taxon>
        <taxon>Gunneridae</taxon>
        <taxon>Pentapetalae</taxon>
        <taxon>rosids</taxon>
        <taxon>malvids</taxon>
        <taxon>Sapindales</taxon>
        <taxon>Sapindaceae</taxon>
        <taxon>Xanthoceroideae</taxon>
        <taxon>Xanthoceras</taxon>
    </lineage>
</organism>
<comment type="caution">
    <text evidence="6">The sequence shown here is derived from an EMBL/GenBank/DDBJ whole genome shotgun (WGS) entry which is preliminary data.</text>
</comment>
<dbReference type="EMBL" id="JAFEMO010000009">
    <property type="protein sequence ID" value="KAH7565511.1"/>
    <property type="molecule type" value="Genomic_DNA"/>
</dbReference>